<dbReference type="InterPro" id="IPR037171">
    <property type="entry name" value="NagB/RpiA_transferase-like"/>
</dbReference>
<dbReference type="InterPro" id="IPR003741">
    <property type="entry name" value="LUD_dom"/>
</dbReference>
<evidence type="ECO:0000259" key="1">
    <source>
        <dbReference type="Pfam" id="PF02589"/>
    </source>
</evidence>
<sequence length="166" mass="17844">MAQAVGATVELVTDPARVPHMAADYLSNHNLPARVRVAPDPLLQSLPWDRRPMLEVAFGRATADDQTSLTTAVAGVAETGTLMLASGPDQATTLAFLPTNHVVLLPLSRLVGTYEEGWDMLRARGRGQPRTVNFVTGPSRTADIEQTPQVHAHGPGRLHILLLADM</sequence>
<dbReference type="Proteomes" id="UP000501891">
    <property type="component" value="Chromosome"/>
</dbReference>
<dbReference type="PANTHER" id="PTHR43682">
    <property type="entry name" value="LACTATE UTILIZATION PROTEIN C"/>
    <property type="match status" value="1"/>
</dbReference>
<dbReference type="AlphaFoldDB" id="A0A858R308"/>
<dbReference type="Pfam" id="PF02589">
    <property type="entry name" value="LUD_dom"/>
    <property type="match status" value="1"/>
</dbReference>
<gene>
    <name evidence="2" type="ORF">HHL28_00385</name>
</gene>
<evidence type="ECO:0000313" key="3">
    <source>
        <dbReference type="Proteomes" id="UP000501891"/>
    </source>
</evidence>
<dbReference type="InterPro" id="IPR024185">
    <property type="entry name" value="FTHF_cligase-like_sf"/>
</dbReference>
<dbReference type="PANTHER" id="PTHR43682:SF1">
    <property type="entry name" value="LACTATE UTILIZATION PROTEIN C"/>
    <property type="match status" value="1"/>
</dbReference>
<dbReference type="KEGG" id="acru:HHL28_00385"/>
<proteinExistence type="predicted"/>
<dbReference type="SUPFAM" id="SSF100950">
    <property type="entry name" value="NagB/RpiA/CoA transferase-like"/>
    <property type="match status" value="1"/>
</dbReference>
<dbReference type="Gene3D" id="3.40.50.10420">
    <property type="entry name" value="NagB/RpiA/CoA transferase-like"/>
    <property type="match status" value="1"/>
</dbReference>
<name>A0A858R308_9PROT</name>
<protein>
    <submittedName>
        <fullName evidence="2">LUD domain-containing protein</fullName>
    </submittedName>
</protein>
<feature type="domain" description="LUD" evidence="1">
    <location>
        <begin position="66"/>
        <end position="163"/>
    </location>
</feature>
<keyword evidence="3" id="KW-1185">Reference proteome</keyword>
<evidence type="ECO:0000313" key="2">
    <source>
        <dbReference type="EMBL" id="QJE71774.1"/>
    </source>
</evidence>
<reference evidence="2" key="1">
    <citation type="submission" date="2020-04" db="EMBL/GenBank/DDBJ databases">
        <title>A desert anoxygenic phototrophic bacterium fixes CO2 using RubisCO under aerobic conditions.</title>
        <authorList>
            <person name="Tang K."/>
        </authorList>
    </citation>
    <scope>NUCLEOTIDE SEQUENCE [LARGE SCALE GENOMIC DNA]</scope>
    <source>
        <strain evidence="2">MIMtkB3</strain>
    </source>
</reference>
<accession>A0A858R308</accession>
<organism evidence="2 3">
    <name type="scientific">Aerophototrophica crusticola</name>
    <dbReference type="NCBI Taxonomy" id="1709002"/>
    <lineage>
        <taxon>Bacteria</taxon>
        <taxon>Pseudomonadati</taxon>
        <taxon>Pseudomonadota</taxon>
        <taxon>Alphaproteobacteria</taxon>
        <taxon>Rhodospirillales</taxon>
        <taxon>Rhodospirillaceae</taxon>
        <taxon>Aerophototrophica</taxon>
    </lineage>
</organism>
<dbReference type="EMBL" id="CP051775">
    <property type="protein sequence ID" value="QJE71774.1"/>
    <property type="molecule type" value="Genomic_DNA"/>
</dbReference>